<dbReference type="InterPro" id="IPR053967">
    <property type="entry name" value="LlgE_F_G-like_D1"/>
</dbReference>
<dbReference type="InterPro" id="IPR010930">
    <property type="entry name" value="Flg_bb/hook_C_dom"/>
</dbReference>
<feature type="domain" description="Flagellar basal-body/hook protein C-terminal" evidence="3">
    <location>
        <begin position="245"/>
        <end position="289"/>
    </location>
</feature>
<dbReference type="OrthoDB" id="9800375at2"/>
<keyword evidence="5" id="KW-0966">Cell projection</keyword>
<dbReference type="EMBL" id="LITU01000070">
    <property type="protein sequence ID" value="KOY14671.1"/>
    <property type="molecule type" value="Genomic_DNA"/>
</dbReference>
<evidence type="ECO:0000259" key="2">
    <source>
        <dbReference type="Pfam" id="PF00460"/>
    </source>
</evidence>
<comment type="caution">
    <text evidence="5">The sequence shown here is derived from an EMBL/GenBank/DDBJ whole genome shotgun (WGS) entry which is preliminary data.</text>
</comment>
<evidence type="ECO:0000313" key="5">
    <source>
        <dbReference type="EMBL" id="KOY14671.1"/>
    </source>
</evidence>
<dbReference type="AlphaFoldDB" id="A0A0N0C3Q6"/>
<dbReference type="InterPro" id="IPR037925">
    <property type="entry name" value="FlgE/F/G-like"/>
</dbReference>
<comment type="similarity">
    <text evidence="1">Belongs to the flagella basal body rod proteins family.</text>
</comment>
<sequence>MLRGLYTATAGMITQQRRHDTATQNIVNMNTTGYKQVNSVSRSFPEMLITLVGGDANLPTKRLGKLNTGVFAEESLSMNLQGAIMESGQKSDFAISSNLAVNDPQTGQPVPFDGSGKFVRADGTVAYQPQAYFTVQDAEGNTRYTRDGHFEVTGTGQLLSSTGSQVLDNNGQPVVLTGSVDQFKVDEQGRLVNAETGAPTGVTLGISVINQPNQLVRQGDGNFSLNDQNGATARMMAAGDNVQIRQGYLEGSNVDASQATVDMNAAFRAYEANQKVVQFYDRSLDKAVNEVGRV</sequence>
<dbReference type="GO" id="GO:0009288">
    <property type="term" value="C:bacterial-type flagellum"/>
    <property type="evidence" value="ECO:0007669"/>
    <property type="project" value="TreeGrafter"/>
</dbReference>
<reference evidence="5 6" key="1">
    <citation type="submission" date="2015-08" db="EMBL/GenBank/DDBJ databases">
        <title>Draft genome sequence of cellulolytic and xylanolytic Paenibacillus sp. A59, isolated from a decaying forest soil from Patagonia, Argentina.</title>
        <authorList>
            <person name="Ghio S."/>
            <person name="Caceres A.M."/>
            <person name="Talia P."/>
            <person name="Grasso D."/>
            <person name="Campos E."/>
        </authorList>
    </citation>
    <scope>NUCLEOTIDE SEQUENCE [LARGE SCALE GENOMIC DNA]</scope>
    <source>
        <strain evidence="5 6">A59</strain>
    </source>
</reference>
<evidence type="ECO:0000313" key="6">
    <source>
        <dbReference type="Proteomes" id="UP000037688"/>
    </source>
</evidence>
<gene>
    <name evidence="5" type="ORF">AMS66_22300</name>
</gene>
<dbReference type="Pfam" id="PF22692">
    <property type="entry name" value="LlgE_F_G_D1"/>
    <property type="match status" value="1"/>
</dbReference>
<dbReference type="InterPro" id="IPR001444">
    <property type="entry name" value="Flag_bb_rod_N"/>
</dbReference>
<dbReference type="SUPFAM" id="SSF117143">
    <property type="entry name" value="Flagellar hook protein flgE"/>
    <property type="match status" value="1"/>
</dbReference>
<dbReference type="GO" id="GO:0071978">
    <property type="term" value="P:bacterial-type flagellum-dependent swarming motility"/>
    <property type="evidence" value="ECO:0007669"/>
    <property type="project" value="TreeGrafter"/>
</dbReference>
<keyword evidence="6" id="KW-1185">Reference proteome</keyword>
<dbReference type="Pfam" id="PF00460">
    <property type="entry name" value="Flg_bb_rod"/>
    <property type="match status" value="1"/>
</dbReference>
<dbReference type="RefSeq" id="WP_053782854.1">
    <property type="nucleotide sequence ID" value="NZ_LITU01000070.1"/>
</dbReference>
<name>A0A0N0C3Q6_9BACL</name>
<dbReference type="PANTHER" id="PTHR30435">
    <property type="entry name" value="FLAGELLAR PROTEIN"/>
    <property type="match status" value="1"/>
</dbReference>
<dbReference type="Pfam" id="PF06429">
    <property type="entry name" value="Flg_bbr_C"/>
    <property type="match status" value="1"/>
</dbReference>
<evidence type="ECO:0000259" key="4">
    <source>
        <dbReference type="Pfam" id="PF22692"/>
    </source>
</evidence>
<dbReference type="PATRIC" id="fig|1705561.3.peg.4660"/>
<proteinExistence type="inferred from homology"/>
<keyword evidence="5" id="KW-0282">Flagellum</keyword>
<evidence type="ECO:0000256" key="1">
    <source>
        <dbReference type="ARBA" id="ARBA00009677"/>
    </source>
</evidence>
<keyword evidence="5" id="KW-0969">Cilium</keyword>
<feature type="domain" description="Flagellar hook protein FlgE/F/G-like D1" evidence="4">
    <location>
        <begin position="130"/>
        <end position="190"/>
    </location>
</feature>
<protein>
    <submittedName>
        <fullName evidence="5">Flagellar basal body rod protein</fullName>
    </submittedName>
</protein>
<feature type="domain" description="Flagellar basal body rod protein N-terminal" evidence="2">
    <location>
        <begin position="5"/>
        <end position="35"/>
    </location>
</feature>
<dbReference type="PANTHER" id="PTHR30435:SF19">
    <property type="entry name" value="FLAGELLAR BASAL-BODY ROD PROTEIN FLGG"/>
    <property type="match status" value="1"/>
</dbReference>
<evidence type="ECO:0000259" key="3">
    <source>
        <dbReference type="Pfam" id="PF06429"/>
    </source>
</evidence>
<organism evidence="5 6">
    <name type="scientific">Paenibacillus xylanivorans</name>
    <dbReference type="NCBI Taxonomy" id="1705561"/>
    <lineage>
        <taxon>Bacteria</taxon>
        <taxon>Bacillati</taxon>
        <taxon>Bacillota</taxon>
        <taxon>Bacilli</taxon>
        <taxon>Bacillales</taxon>
        <taxon>Paenibacillaceae</taxon>
        <taxon>Paenibacillus</taxon>
    </lineage>
</organism>
<accession>A0A0N0C3Q6</accession>
<dbReference type="Proteomes" id="UP000037688">
    <property type="component" value="Unassembled WGS sequence"/>
</dbReference>